<accession>A0A537KB72</accession>
<evidence type="ECO:0000256" key="4">
    <source>
        <dbReference type="ARBA" id="ARBA00044877"/>
    </source>
</evidence>
<dbReference type="Pfam" id="PF02211">
    <property type="entry name" value="NHase_beta_C"/>
    <property type="match status" value="1"/>
</dbReference>
<keyword evidence="3 5" id="KW-0456">Lyase</keyword>
<dbReference type="EC" id="4.2.1.84" evidence="5"/>
<dbReference type="InterPro" id="IPR049054">
    <property type="entry name" value="CN_hydtase_beta-like_N"/>
</dbReference>
<dbReference type="GO" id="GO:0018822">
    <property type="term" value="F:nitrile hydratase activity"/>
    <property type="evidence" value="ECO:0007669"/>
    <property type="project" value="UniProtKB-EC"/>
</dbReference>
<sequence>MNGVHDMGGMHGFGPVRREEGSSPFHAPWEGRVFAMMTALTRGRHTFNLDEMRRAVESIPPAQYLASVYYALRLAALRILLVEKGVVTASEIDAMLHKLGREPERVRTPARRDDPALAAAILADIERPPKQPREAIAPRFRPGDRVVARNQHVQGHTRLPRYVRGKAGVIHRVHGVYDFPDTKAHGRGAHPAPVYSVRFAARDLWGDASSPRDSVYIDLWENYLDPA</sequence>
<proteinExistence type="inferred from homology"/>
<dbReference type="InterPro" id="IPR024690">
    <property type="entry name" value="CN_hydtase_beta_dom_C"/>
</dbReference>
<evidence type="ECO:0000256" key="5">
    <source>
        <dbReference type="PIRNR" id="PIRNR001427"/>
    </source>
</evidence>
<comment type="caution">
    <text evidence="8">The sequence shown here is derived from an EMBL/GenBank/DDBJ whole genome shotgun (WGS) entry which is preliminary data.</text>
</comment>
<dbReference type="Proteomes" id="UP000318509">
    <property type="component" value="Unassembled WGS sequence"/>
</dbReference>
<dbReference type="AlphaFoldDB" id="A0A537KB72"/>
<dbReference type="EMBL" id="VBAK01000042">
    <property type="protein sequence ID" value="TMI93018.1"/>
    <property type="molecule type" value="Genomic_DNA"/>
</dbReference>
<evidence type="ECO:0000313" key="9">
    <source>
        <dbReference type="Proteomes" id="UP000318509"/>
    </source>
</evidence>
<dbReference type="NCBIfam" id="TIGR03888">
    <property type="entry name" value="nitrile_beta"/>
    <property type="match status" value="1"/>
</dbReference>
<dbReference type="Gene3D" id="2.30.30.50">
    <property type="match status" value="1"/>
</dbReference>
<dbReference type="Pfam" id="PF21006">
    <property type="entry name" value="NHase_beta_N"/>
    <property type="match status" value="1"/>
</dbReference>
<dbReference type="Gene3D" id="1.10.472.20">
    <property type="entry name" value="Nitrile hydratase, beta subunit"/>
    <property type="match status" value="1"/>
</dbReference>
<dbReference type="InterPro" id="IPR008990">
    <property type="entry name" value="Elect_transpt_acc-like_dom_sf"/>
</dbReference>
<reference evidence="8 9" key="1">
    <citation type="journal article" date="2019" name="Nat. Microbiol.">
        <title>Mediterranean grassland soil C-N compound turnover is dependent on rainfall and depth, and is mediated by genomically divergent microorganisms.</title>
        <authorList>
            <person name="Diamond S."/>
            <person name="Andeer P.F."/>
            <person name="Li Z."/>
            <person name="Crits-Christoph A."/>
            <person name="Burstein D."/>
            <person name="Anantharaman K."/>
            <person name="Lane K.R."/>
            <person name="Thomas B.C."/>
            <person name="Pan C."/>
            <person name="Northen T.R."/>
            <person name="Banfield J.F."/>
        </authorList>
    </citation>
    <scope>NUCLEOTIDE SEQUENCE [LARGE SCALE GENOMIC DNA]</scope>
    <source>
        <strain evidence="8">NP_3</strain>
    </source>
</reference>
<evidence type="ECO:0000313" key="8">
    <source>
        <dbReference type="EMBL" id="TMI93018.1"/>
    </source>
</evidence>
<dbReference type="GO" id="GO:0046914">
    <property type="term" value="F:transition metal ion binding"/>
    <property type="evidence" value="ECO:0007669"/>
    <property type="project" value="InterPro"/>
</dbReference>
<evidence type="ECO:0000259" key="6">
    <source>
        <dbReference type="Pfam" id="PF02211"/>
    </source>
</evidence>
<feature type="domain" description="Nitrile hydratase beta subunit" evidence="6">
    <location>
        <begin position="130"/>
        <end position="225"/>
    </location>
</feature>
<feature type="domain" description="Nitrile hydratase beta subunit-like N-terminal" evidence="7">
    <location>
        <begin position="1"/>
        <end position="103"/>
    </location>
</feature>
<dbReference type="PIRSF" id="PIRSF001427">
    <property type="entry name" value="NHase_beta"/>
    <property type="match status" value="1"/>
</dbReference>
<comment type="similarity">
    <text evidence="2 5">Belongs to the nitrile hydratase subunit beta family.</text>
</comment>
<dbReference type="InterPro" id="IPR003168">
    <property type="entry name" value="Nitrile_hydratase_bsu"/>
</dbReference>
<dbReference type="InterPro" id="IPR042262">
    <property type="entry name" value="CN_hydtase_beta_C"/>
</dbReference>
<gene>
    <name evidence="8" type="primary">nthB</name>
    <name evidence="8" type="ORF">E6H00_01885</name>
</gene>
<comment type="catalytic activity">
    <reaction evidence="4 5">
        <text>an aliphatic primary amide = an aliphatic nitrile + H2O</text>
        <dbReference type="Rhea" id="RHEA:12673"/>
        <dbReference type="ChEBI" id="CHEBI:15377"/>
        <dbReference type="ChEBI" id="CHEBI:65285"/>
        <dbReference type="ChEBI" id="CHEBI:80291"/>
        <dbReference type="EC" id="4.2.1.84"/>
    </reaction>
</comment>
<evidence type="ECO:0000256" key="1">
    <source>
        <dbReference type="ARBA" id="ARBA00004042"/>
    </source>
</evidence>
<evidence type="ECO:0000256" key="3">
    <source>
        <dbReference type="ARBA" id="ARBA00023239"/>
    </source>
</evidence>
<evidence type="ECO:0000259" key="7">
    <source>
        <dbReference type="Pfam" id="PF21006"/>
    </source>
</evidence>
<evidence type="ECO:0000256" key="2">
    <source>
        <dbReference type="ARBA" id="ARBA00009098"/>
    </source>
</evidence>
<organism evidence="8 9">
    <name type="scientific">Candidatus Segetimicrobium genomatis</name>
    <dbReference type="NCBI Taxonomy" id="2569760"/>
    <lineage>
        <taxon>Bacteria</taxon>
        <taxon>Bacillati</taxon>
        <taxon>Candidatus Sysuimicrobiota</taxon>
        <taxon>Candidatus Sysuimicrobiia</taxon>
        <taxon>Candidatus Sysuimicrobiales</taxon>
        <taxon>Candidatus Segetimicrobiaceae</taxon>
        <taxon>Candidatus Segetimicrobium</taxon>
    </lineage>
</organism>
<dbReference type="SUPFAM" id="SSF50090">
    <property type="entry name" value="Electron transport accessory proteins"/>
    <property type="match status" value="1"/>
</dbReference>
<comment type="function">
    <text evidence="1 5">NHase catalyzes the hydration of various nitrile compounds to the corresponding amides.</text>
</comment>
<protein>
    <recommendedName>
        <fullName evidence="5">Nitrile hydratase subunit beta</fullName>
        <shortName evidence="5">NHase</shortName>
        <ecNumber evidence="5">4.2.1.84</ecNumber>
    </recommendedName>
</protein>
<name>A0A537KB72_9BACT</name>